<accession>A0A8T9C3G4</accession>
<feature type="signal peptide" evidence="7">
    <location>
        <begin position="1"/>
        <end position="17"/>
    </location>
</feature>
<evidence type="ECO:0000256" key="4">
    <source>
        <dbReference type="ARBA" id="ARBA00022801"/>
    </source>
</evidence>
<keyword evidence="2" id="KW-0479">Metal-binding</keyword>
<gene>
    <name evidence="9" type="primary">pgdA_3</name>
    <name evidence="9" type="ORF">LSUE1_G005937</name>
</gene>
<dbReference type="GO" id="GO:0046872">
    <property type="term" value="F:metal ion binding"/>
    <property type="evidence" value="ECO:0007669"/>
    <property type="project" value="UniProtKB-KW"/>
</dbReference>
<dbReference type="GO" id="GO:0016810">
    <property type="term" value="F:hydrolase activity, acting on carbon-nitrogen (but not peptide) bonds"/>
    <property type="evidence" value="ECO:0007669"/>
    <property type="project" value="InterPro"/>
</dbReference>
<comment type="cofactor">
    <cofactor evidence="1">
        <name>Co(2+)</name>
        <dbReference type="ChEBI" id="CHEBI:48828"/>
    </cofactor>
</comment>
<evidence type="ECO:0000256" key="5">
    <source>
        <dbReference type="ARBA" id="ARBA00023277"/>
    </source>
</evidence>
<organism evidence="9 10">
    <name type="scientific">Lachnellula suecica</name>
    <dbReference type="NCBI Taxonomy" id="602035"/>
    <lineage>
        <taxon>Eukaryota</taxon>
        <taxon>Fungi</taxon>
        <taxon>Dikarya</taxon>
        <taxon>Ascomycota</taxon>
        <taxon>Pezizomycotina</taxon>
        <taxon>Leotiomycetes</taxon>
        <taxon>Helotiales</taxon>
        <taxon>Lachnaceae</taxon>
        <taxon>Lachnellula</taxon>
    </lineage>
</organism>
<dbReference type="PANTHER" id="PTHR46471">
    <property type="entry name" value="CHITIN DEACETYLASE"/>
    <property type="match status" value="1"/>
</dbReference>
<keyword evidence="5" id="KW-0119">Carbohydrate metabolism</keyword>
<keyword evidence="4" id="KW-0378">Hydrolase</keyword>
<comment type="caution">
    <text evidence="9">The sequence shown here is derived from an EMBL/GenBank/DDBJ whole genome shotgun (WGS) entry which is preliminary data.</text>
</comment>
<feature type="domain" description="NodB homology" evidence="8">
    <location>
        <begin position="589"/>
        <end position="776"/>
    </location>
</feature>
<evidence type="ECO:0000256" key="6">
    <source>
        <dbReference type="ARBA" id="ARBA00023285"/>
    </source>
</evidence>
<dbReference type="Gene3D" id="2.60.120.430">
    <property type="entry name" value="Galactose-binding lectin"/>
    <property type="match status" value="1"/>
</dbReference>
<dbReference type="PROSITE" id="PS51677">
    <property type="entry name" value="NODB"/>
    <property type="match status" value="1"/>
</dbReference>
<dbReference type="EMBL" id="QGMK01000750">
    <property type="protein sequence ID" value="TVY78501.1"/>
    <property type="molecule type" value="Genomic_DNA"/>
</dbReference>
<evidence type="ECO:0000259" key="8">
    <source>
        <dbReference type="PROSITE" id="PS51677"/>
    </source>
</evidence>
<dbReference type="Pfam" id="PF01522">
    <property type="entry name" value="Polysacc_deac_1"/>
    <property type="match status" value="1"/>
</dbReference>
<dbReference type="PANTHER" id="PTHR46471:SF6">
    <property type="entry name" value="GLYCOSYL HYDROLASE"/>
    <property type="match status" value="1"/>
</dbReference>
<dbReference type="GO" id="GO:0005975">
    <property type="term" value="P:carbohydrate metabolic process"/>
    <property type="evidence" value="ECO:0007669"/>
    <property type="project" value="InterPro"/>
</dbReference>
<evidence type="ECO:0000256" key="2">
    <source>
        <dbReference type="ARBA" id="ARBA00022723"/>
    </source>
</evidence>
<dbReference type="CDD" id="cd10917">
    <property type="entry name" value="CE4_NodB_like_6s_7s"/>
    <property type="match status" value="1"/>
</dbReference>
<reference evidence="9 10" key="1">
    <citation type="submission" date="2018-05" db="EMBL/GenBank/DDBJ databases">
        <title>Genome sequencing and assembly of the regulated plant pathogen Lachnellula willkommii and related sister species for the development of diagnostic species identification markers.</title>
        <authorList>
            <person name="Giroux E."/>
            <person name="Bilodeau G."/>
        </authorList>
    </citation>
    <scope>NUCLEOTIDE SEQUENCE [LARGE SCALE GENOMIC DNA]</scope>
    <source>
        <strain evidence="9 10">CBS 268.59</strain>
    </source>
</reference>
<protein>
    <submittedName>
        <fullName evidence="9">Peptidoglycan-N-acetylglucosamine deacetylase</fullName>
    </submittedName>
</protein>
<dbReference type="AlphaFoldDB" id="A0A8T9C3G4"/>
<dbReference type="InterPro" id="IPR011330">
    <property type="entry name" value="Glyco_hydro/deAcase_b/a-brl"/>
</dbReference>
<keyword evidence="6" id="KW-0170">Cobalt</keyword>
<evidence type="ECO:0000256" key="1">
    <source>
        <dbReference type="ARBA" id="ARBA00001941"/>
    </source>
</evidence>
<dbReference type="Gene3D" id="3.20.20.370">
    <property type="entry name" value="Glycoside hydrolase/deacetylase"/>
    <property type="match status" value="1"/>
</dbReference>
<evidence type="ECO:0000256" key="7">
    <source>
        <dbReference type="SAM" id="SignalP"/>
    </source>
</evidence>
<name>A0A8T9C3G4_9HELO</name>
<feature type="chain" id="PRO_5035901817" evidence="7">
    <location>
        <begin position="18"/>
        <end position="790"/>
    </location>
</feature>
<dbReference type="OrthoDB" id="2128708at2759"/>
<evidence type="ECO:0000313" key="10">
    <source>
        <dbReference type="Proteomes" id="UP000469558"/>
    </source>
</evidence>
<keyword evidence="10" id="KW-1185">Reference proteome</keyword>
<proteinExistence type="predicted"/>
<dbReference type="InterPro" id="IPR002509">
    <property type="entry name" value="NODB_dom"/>
</dbReference>
<evidence type="ECO:0000313" key="9">
    <source>
        <dbReference type="EMBL" id="TVY78501.1"/>
    </source>
</evidence>
<keyword evidence="3 7" id="KW-0732">Signal</keyword>
<dbReference type="Proteomes" id="UP000469558">
    <property type="component" value="Unassembled WGS sequence"/>
</dbReference>
<evidence type="ECO:0000256" key="3">
    <source>
        <dbReference type="ARBA" id="ARBA00022729"/>
    </source>
</evidence>
<sequence>MKISAAFLLSCVGAVQAACSTNLVVDNYSNYANNLNSLGQYTSDDGTCTNLKADVANKRITFTSTASSYFYTTFTCEQATTDEYNAITFPTKGPAGAQFAIELQTSSTCSTNTYSSYFTTLSGVTGTTQTYTVPLSAFSGANVNAIRGFVFQAFSKNGAWEIGQTQLVCANQQSTTSLTSMASVSSSKSSTSLSMSTSVRSSSSTSKVATSTTVSAPAGSCTSLLVDDFASQSRLTFLFYNALLLPSSDDGTMVPVADRVDTSTSVIVSNNHLTLTSAADGSSYWFTNLGCVKATNVYGGIGMTIKAPKATTMTIEIQTSTVCSSDNPTLNDLQSTDLGWTFDGTEKYYTIPFSKFQELDTDHISTLLFAGISKPITLGPIAFYCGSTGTAYPVPTTIPVVEPTSTVPATTGPSAFVIDTFGNADTNNLGFYHGGDDANLFKVSGGKLTANTKGNSDISWYSQVSNGCRDLTADDNGYVHIAYTGSNAFTIALQQHNPTCNPDINPYPYTWDSVEASRYSNSAKTDLYVPLSHFNIDRTKSIGFALKGFYTSTSTVFSMIEIVKTVTSGFLVPSKLSTAPIVFACTRPNSFAFAIDDGDPQYAQRVVSTVAAAGIKVTFFTVGAALLDASTNLTNVYKGMLAAGHQVAYHSYTHPPMEGLPSLAAIDWELENDIQAVSKTLGITSKYFRPPFGTEGARVRQRLAATIPGYKFIAWSVDVQDYLWALSSTPENQITNFQSDVNKGGNLVVMHYLYNTTVSYLPQFIDIARKTGKQLMRVDQCLEDPNAPPL</sequence>
<dbReference type="SUPFAM" id="SSF88713">
    <property type="entry name" value="Glycoside hydrolase/deacetylase"/>
    <property type="match status" value="1"/>
</dbReference>